<protein>
    <submittedName>
        <fullName evidence="2">Conserved domain protein</fullName>
    </submittedName>
</protein>
<evidence type="ECO:0000313" key="2">
    <source>
        <dbReference type="EMBL" id="ABG31364.1"/>
    </source>
</evidence>
<evidence type="ECO:0000313" key="3">
    <source>
        <dbReference type="Proteomes" id="UP000007029"/>
    </source>
</evidence>
<keyword evidence="3" id="KW-1185">Reference proteome</keyword>
<dbReference type="HOGENOM" id="CLU_062229_0_0_5"/>
<gene>
    <name evidence="2" type="ordered locus">RD1_1743</name>
</gene>
<dbReference type="RefSeq" id="WP_011567983.1">
    <property type="nucleotide sequence ID" value="NC_008209.1"/>
</dbReference>
<feature type="region of interest" description="Disordered" evidence="1">
    <location>
        <begin position="61"/>
        <end position="99"/>
    </location>
</feature>
<evidence type="ECO:0000256" key="1">
    <source>
        <dbReference type="SAM" id="MobiDB-lite"/>
    </source>
</evidence>
<dbReference type="OrthoDB" id="7875768at2"/>
<dbReference type="KEGG" id="rde:RD1_1743"/>
<sequence>MSERVANTEVSDDVRATLRLMGSRARKTPHAGSNERLILTPKLRVGNAGVLRLSSQYAVPAAEGPDANDTPPTTKQSVSTPHVEPVRTPAPEPVKQDGSKADVLVLTSPIKQPAASRPTDVSDLKTKITELETAIAKTVDQWEPDGSSNDPYAGKQPLSMAWPEDDADDTATALQHLVRGPATGKALTDAVQTAVSGQVLDEKALRSMVADIVKSELQGELGDRITRNVRKLVRREIHRALTAKSFS</sequence>
<dbReference type="EMBL" id="CP000362">
    <property type="protein sequence ID" value="ABG31364.1"/>
    <property type="molecule type" value="Genomic_DNA"/>
</dbReference>
<organism evidence="2 3">
    <name type="scientific">Roseobacter denitrificans (strain ATCC 33942 / OCh 114)</name>
    <name type="common">Erythrobacter sp. (strain OCh 114)</name>
    <name type="synonym">Roseobacter denitrificans</name>
    <dbReference type="NCBI Taxonomy" id="375451"/>
    <lineage>
        <taxon>Bacteria</taxon>
        <taxon>Pseudomonadati</taxon>
        <taxon>Pseudomonadota</taxon>
        <taxon>Alphaproteobacteria</taxon>
        <taxon>Rhodobacterales</taxon>
        <taxon>Roseobacteraceae</taxon>
        <taxon>Roseobacter</taxon>
    </lineage>
</organism>
<dbReference type="eggNOG" id="ENOG5032YP1">
    <property type="taxonomic scope" value="Bacteria"/>
</dbReference>
<dbReference type="STRING" id="375451.RD1_1743"/>
<accession>Q169H9</accession>
<proteinExistence type="predicted"/>
<feature type="compositionally biased region" description="Polar residues" evidence="1">
    <location>
        <begin position="70"/>
        <end position="80"/>
    </location>
</feature>
<reference evidence="2 3" key="1">
    <citation type="journal article" date="2007" name="J. Bacteriol.">
        <title>The complete genome sequence of Roseobacter denitrificans reveals a mixotrophic rather than photosynthetic metabolism.</title>
        <authorList>
            <person name="Swingley W.D."/>
            <person name="Sadekar S."/>
            <person name="Mastrian S.D."/>
            <person name="Matthies H.J."/>
            <person name="Hao J."/>
            <person name="Ramos H."/>
            <person name="Acharya C.R."/>
            <person name="Conrad A.L."/>
            <person name="Taylor H.L."/>
            <person name="Dejesa L.C."/>
            <person name="Shah M.K."/>
            <person name="O'huallachain M.E."/>
            <person name="Lince M.T."/>
            <person name="Blankenship R.E."/>
            <person name="Beatty J.T."/>
            <person name="Touchman J.W."/>
        </authorList>
    </citation>
    <scope>NUCLEOTIDE SEQUENCE [LARGE SCALE GENOMIC DNA]</scope>
    <source>
        <strain evidence="3">ATCC 33942 / OCh 114</strain>
    </source>
</reference>
<name>Q169H9_ROSDO</name>
<dbReference type="Proteomes" id="UP000007029">
    <property type="component" value="Chromosome"/>
</dbReference>
<dbReference type="AlphaFoldDB" id="Q169H9"/>